<sequence>MYKLFYRALSKKLQIVRASFNGYESRYNQNTLASCGIEHCQIDFKIT</sequence>
<keyword evidence="2" id="KW-1185">Reference proteome</keyword>
<reference evidence="2" key="1">
    <citation type="submission" date="2012-09" db="EMBL/GenBank/DDBJ databases">
        <authorList>
            <person name="Weinstock G."/>
            <person name="Sodergren E."/>
            <person name="Clifton S."/>
            <person name="Fulton L."/>
            <person name="Fulton B."/>
            <person name="Courtney L."/>
            <person name="Fronick C."/>
            <person name="Harrison M."/>
            <person name="Strong C."/>
            <person name="Farmer C."/>
            <person name="Delehaunty K."/>
            <person name="Markovic C."/>
            <person name="Hall O."/>
            <person name="Minx P."/>
            <person name="Tomlinson C."/>
            <person name="Mitreva M."/>
            <person name="Nelson J."/>
            <person name="Hou S."/>
            <person name="Wollam A."/>
            <person name="Pepin K.H."/>
            <person name="Johnson M."/>
            <person name="Bhonagiri V."/>
            <person name="Nash W.E."/>
            <person name="Suruliraj S."/>
            <person name="Warren W."/>
            <person name="Chinwalla A."/>
            <person name="Mardis E.R."/>
            <person name="Wilson R.K."/>
        </authorList>
    </citation>
    <scope>NUCLEOTIDE SEQUENCE [LARGE SCALE GENOMIC DNA]</scope>
    <source>
        <strain evidence="2">OS1</strain>
    </source>
</reference>
<dbReference type="AlphaFoldDB" id="A0A0T5X7Z9"/>
<name>A0A0T5X7Z9_9BACT</name>
<evidence type="ECO:0000313" key="1">
    <source>
        <dbReference type="EMBL" id="KRT34489.1"/>
    </source>
</evidence>
<protein>
    <submittedName>
        <fullName evidence="1">Uncharacterized protein</fullName>
    </submittedName>
</protein>
<evidence type="ECO:0000313" key="2">
    <source>
        <dbReference type="Proteomes" id="UP000005273"/>
    </source>
</evidence>
<comment type="caution">
    <text evidence="1">The sequence shown here is derived from an EMBL/GenBank/DDBJ whole genome shotgun (WGS) entry which is preliminary data.</text>
</comment>
<dbReference type="STRING" id="592015.HMPREF1705_04684"/>
<dbReference type="EMBL" id="ACJX03000001">
    <property type="protein sequence ID" value="KRT34489.1"/>
    <property type="molecule type" value="Genomic_DNA"/>
</dbReference>
<dbReference type="Proteomes" id="UP000005273">
    <property type="component" value="Unassembled WGS sequence"/>
</dbReference>
<accession>A0A0T5X7Z9</accession>
<proteinExistence type="predicted"/>
<gene>
    <name evidence="1" type="ORF">HMPREF1705_04684</name>
</gene>
<organism evidence="1 2">
    <name type="scientific">Acetomicrobium hydrogeniformans ATCC BAA-1850</name>
    <dbReference type="NCBI Taxonomy" id="592015"/>
    <lineage>
        <taxon>Bacteria</taxon>
        <taxon>Thermotogati</taxon>
        <taxon>Synergistota</taxon>
        <taxon>Synergistia</taxon>
        <taxon>Synergistales</taxon>
        <taxon>Acetomicrobiaceae</taxon>
        <taxon>Acetomicrobium</taxon>
    </lineage>
</organism>